<reference evidence="1 2" key="1">
    <citation type="journal article" date="2019" name="Genome Biol. Evol.">
        <title>Insights into the evolution of the New World diploid cottons (Gossypium, subgenus Houzingenia) based on genome sequencing.</title>
        <authorList>
            <person name="Grover C.E."/>
            <person name="Arick M.A. 2nd"/>
            <person name="Thrash A."/>
            <person name="Conover J.L."/>
            <person name="Sanders W.S."/>
            <person name="Peterson D.G."/>
            <person name="Frelichowski J.E."/>
            <person name="Scheffler J.A."/>
            <person name="Scheffler B.E."/>
            <person name="Wendel J.F."/>
        </authorList>
    </citation>
    <scope>NUCLEOTIDE SEQUENCE [LARGE SCALE GENOMIC DNA]</scope>
    <source>
        <strain evidence="1">8</strain>
        <tissue evidence="1">Leaf</tissue>
    </source>
</reference>
<dbReference type="Proteomes" id="UP000593568">
    <property type="component" value="Unassembled WGS sequence"/>
</dbReference>
<gene>
    <name evidence="1" type="ORF">Gotri_018889</name>
</gene>
<comment type="caution">
    <text evidence="1">The sequence shown here is derived from an EMBL/GenBank/DDBJ whole genome shotgun (WGS) entry which is preliminary data.</text>
</comment>
<evidence type="ECO:0000313" key="2">
    <source>
        <dbReference type="Proteomes" id="UP000593568"/>
    </source>
</evidence>
<feature type="non-terminal residue" evidence="1">
    <location>
        <position position="1"/>
    </location>
</feature>
<name>A0A7J9EBL7_9ROSI</name>
<evidence type="ECO:0000313" key="1">
    <source>
        <dbReference type="EMBL" id="MBA0770228.1"/>
    </source>
</evidence>
<proteinExistence type="predicted"/>
<keyword evidence="2" id="KW-1185">Reference proteome</keyword>
<dbReference type="AlphaFoldDB" id="A0A7J9EBL7"/>
<organism evidence="1 2">
    <name type="scientific">Gossypium trilobum</name>
    <dbReference type="NCBI Taxonomy" id="34281"/>
    <lineage>
        <taxon>Eukaryota</taxon>
        <taxon>Viridiplantae</taxon>
        <taxon>Streptophyta</taxon>
        <taxon>Embryophyta</taxon>
        <taxon>Tracheophyta</taxon>
        <taxon>Spermatophyta</taxon>
        <taxon>Magnoliopsida</taxon>
        <taxon>eudicotyledons</taxon>
        <taxon>Gunneridae</taxon>
        <taxon>Pentapetalae</taxon>
        <taxon>rosids</taxon>
        <taxon>malvids</taxon>
        <taxon>Malvales</taxon>
        <taxon>Malvaceae</taxon>
        <taxon>Malvoideae</taxon>
        <taxon>Gossypium</taxon>
    </lineage>
</organism>
<sequence>MDVEVCDGEYGVVVKYTRKGTMKYTDLVIGSGIGCYTVGLELSRSIASEELIQEKLEMLIQENAQKLYLALDEIQGLIKDERFLAL</sequence>
<protein>
    <submittedName>
        <fullName evidence="1">Uncharacterized protein</fullName>
    </submittedName>
</protein>
<accession>A0A7J9EBL7</accession>
<dbReference type="EMBL" id="JABEZW010000007">
    <property type="protein sequence ID" value="MBA0770228.1"/>
    <property type="molecule type" value="Genomic_DNA"/>
</dbReference>